<dbReference type="SUPFAM" id="SSF46785">
    <property type="entry name" value="Winged helix' DNA-binding domain"/>
    <property type="match status" value="2"/>
</dbReference>
<dbReference type="PANTHER" id="PTHR34298">
    <property type="entry name" value="SEGREGATION AND CONDENSATION PROTEIN B"/>
    <property type="match status" value="1"/>
</dbReference>
<evidence type="ECO:0000256" key="5">
    <source>
        <dbReference type="SAM" id="MobiDB-lite"/>
    </source>
</evidence>
<dbReference type="InterPro" id="IPR036390">
    <property type="entry name" value="WH_DNA-bd_sf"/>
</dbReference>
<accession>A0ABS2DVS4</accession>
<dbReference type="InterPro" id="IPR036388">
    <property type="entry name" value="WH-like_DNA-bd_sf"/>
</dbReference>
<dbReference type="Proteomes" id="UP000715095">
    <property type="component" value="Unassembled WGS sequence"/>
</dbReference>
<evidence type="ECO:0000256" key="1">
    <source>
        <dbReference type="ARBA" id="ARBA00022490"/>
    </source>
</evidence>
<protein>
    <submittedName>
        <fullName evidence="6">SMC-Scp complex subunit ScpB</fullName>
    </submittedName>
</protein>
<keyword evidence="7" id="KW-1185">Reference proteome</keyword>
<dbReference type="InterPro" id="IPR005234">
    <property type="entry name" value="ScpB_csome_segregation"/>
</dbReference>
<reference evidence="6 7" key="1">
    <citation type="journal article" date="2021" name="Sci. Rep.">
        <title>The distribution of antibiotic resistance genes in chicken gut microbiota commensals.</title>
        <authorList>
            <person name="Juricova H."/>
            <person name="Matiasovicova J."/>
            <person name="Kubasova T."/>
            <person name="Cejkova D."/>
            <person name="Rychlik I."/>
        </authorList>
    </citation>
    <scope>NUCLEOTIDE SEQUENCE [LARGE SCALE GENOMIC DNA]</scope>
    <source>
        <strain evidence="6 7">An829</strain>
    </source>
</reference>
<keyword evidence="3" id="KW-0159">Chromosome partition</keyword>
<sequence>MLKPEHVIEAALLASRTPLEPRTLRKLFDDALSAKTIKQHLEALRAEWLERGLVLEELPGGAWRFRTAEALGPYLARLAVDKPQRFSRAALETLAVIAYRQPVTRGDIEAIRGVAVNPAIIRQLEERGWIETVGYRETPGRPALLATTKTFLTDHGLKCLADLPSIETSTEAEFPLGLENPAQTAPVGELQTQEELHFEKDTEDGRS</sequence>
<dbReference type="PIRSF" id="PIRSF019345">
    <property type="entry name" value="ScpB"/>
    <property type="match status" value="1"/>
</dbReference>
<feature type="compositionally biased region" description="Basic and acidic residues" evidence="5">
    <location>
        <begin position="194"/>
        <end position="207"/>
    </location>
</feature>
<dbReference type="Gene3D" id="1.10.10.10">
    <property type="entry name" value="Winged helix-like DNA-binding domain superfamily/Winged helix DNA-binding domain"/>
    <property type="match status" value="2"/>
</dbReference>
<gene>
    <name evidence="6" type="primary">scpB</name>
    <name evidence="6" type="ORF">H6A60_10080</name>
</gene>
<evidence type="ECO:0000313" key="6">
    <source>
        <dbReference type="EMBL" id="MBM6704830.1"/>
    </source>
</evidence>
<evidence type="ECO:0000256" key="4">
    <source>
        <dbReference type="ARBA" id="ARBA00023306"/>
    </source>
</evidence>
<feature type="region of interest" description="Disordered" evidence="5">
    <location>
        <begin position="178"/>
        <end position="207"/>
    </location>
</feature>
<dbReference type="RefSeq" id="WP_205104194.1">
    <property type="nucleotide sequence ID" value="NZ_JACJJC010000021.1"/>
</dbReference>
<evidence type="ECO:0000256" key="2">
    <source>
        <dbReference type="ARBA" id="ARBA00022618"/>
    </source>
</evidence>
<dbReference type="Pfam" id="PF04079">
    <property type="entry name" value="SMC_ScpB"/>
    <property type="match status" value="1"/>
</dbReference>
<keyword evidence="1" id="KW-0963">Cytoplasm</keyword>
<organism evidence="6 7">
    <name type="scientific">Sutterella massiliensis</name>
    <dbReference type="NCBI Taxonomy" id="1816689"/>
    <lineage>
        <taxon>Bacteria</taxon>
        <taxon>Pseudomonadati</taxon>
        <taxon>Pseudomonadota</taxon>
        <taxon>Betaproteobacteria</taxon>
        <taxon>Burkholderiales</taxon>
        <taxon>Sutterellaceae</taxon>
        <taxon>Sutterella</taxon>
    </lineage>
</organism>
<name>A0ABS2DVS4_9BURK</name>
<evidence type="ECO:0000313" key="7">
    <source>
        <dbReference type="Proteomes" id="UP000715095"/>
    </source>
</evidence>
<keyword evidence="4" id="KW-0131">Cell cycle</keyword>
<dbReference type="PANTHER" id="PTHR34298:SF2">
    <property type="entry name" value="SEGREGATION AND CONDENSATION PROTEIN B"/>
    <property type="match status" value="1"/>
</dbReference>
<proteinExistence type="predicted"/>
<dbReference type="NCBIfam" id="TIGR00281">
    <property type="entry name" value="SMC-Scp complex subunit ScpB"/>
    <property type="match status" value="1"/>
</dbReference>
<keyword evidence="2" id="KW-0132">Cell division</keyword>
<comment type="caution">
    <text evidence="6">The sequence shown here is derived from an EMBL/GenBank/DDBJ whole genome shotgun (WGS) entry which is preliminary data.</text>
</comment>
<evidence type="ECO:0000256" key="3">
    <source>
        <dbReference type="ARBA" id="ARBA00022829"/>
    </source>
</evidence>
<dbReference type="EMBL" id="JACJJC010000021">
    <property type="protein sequence ID" value="MBM6704830.1"/>
    <property type="molecule type" value="Genomic_DNA"/>
</dbReference>